<sequence length="350" mass="39551">MTTCATEHIERLEHITQRRSELAQIIERFAPDYGVHATAISPLHLIRSDHPTEVIYTVHKPGLCLIVQGAKEIRLAEECYRYDPLNYLVVSVTLPLAGKVIEATGDKPYLCIRLDLDPCEIAQLVSDASPIGVPDRPAERGLFLDQIDPPILDAMLRLLRLLDTPDDIPMLAPMAIKEIYYRLLRGRQGHRLYEVALADSQAQRVARAIDWLNSHFCEPLSIDALASHVNLSTSALHHRFKAVTAMSPLQYQKQLRLNEAHRLMISEGLDVTRACYKVGYESPSQFSREYSRFFGASPIKHIGQLGKRAWLFDSKLMLSRLGTFGLRASAKKLYPLVKISCKSPIKLIYQ</sequence>
<accession>A0ABQ2GVK6</accession>
<dbReference type="EMBL" id="BMNW01000006">
    <property type="protein sequence ID" value="GGM15708.1"/>
    <property type="molecule type" value="Genomic_DNA"/>
</dbReference>
<evidence type="ECO:0000313" key="5">
    <source>
        <dbReference type="EMBL" id="GGM15708.1"/>
    </source>
</evidence>
<dbReference type="InterPro" id="IPR009594">
    <property type="entry name" value="Tscrpt_reg_HTH_AraC_N"/>
</dbReference>
<name>A0ABQ2GVK6_9PSED</name>
<evidence type="ECO:0000256" key="1">
    <source>
        <dbReference type="ARBA" id="ARBA00023015"/>
    </source>
</evidence>
<reference evidence="6" key="1">
    <citation type="journal article" date="2019" name="Int. J. Syst. Evol. Microbiol.">
        <title>The Global Catalogue of Microorganisms (GCM) 10K type strain sequencing project: providing services to taxonomists for standard genome sequencing and annotation.</title>
        <authorList>
            <consortium name="The Broad Institute Genomics Platform"/>
            <consortium name="The Broad Institute Genome Sequencing Center for Infectious Disease"/>
            <person name="Wu L."/>
            <person name="Ma J."/>
        </authorList>
    </citation>
    <scope>NUCLEOTIDE SEQUENCE [LARGE SCALE GENOMIC DNA]</scope>
    <source>
        <strain evidence="6">JCM 13501</strain>
    </source>
</reference>
<dbReference type="SMART" id="SM00342">
    <property type="entry name" value="HTH_ARAC"/>
    <property type="match status" value="1"/>
</dbReference>
<dbReference type="SUPFAM" id="SSF46689">
    <property type="entry name" value="Homeodomain-like"/>
    <property type="match status" value="2"/>
</dbReference>
<dbReference type="Pfam" id="PF06719">
    <property type="entry name" value="AraC_N"/>
    <property type="match status" value="1"/>
</dbReference>
<dbReference type="Pfam" id="PF12833">
    <property type="entry name" value="HTH_18"/>
    <property type="match status" value="1"/>
</dbReference>
<dbReference type="PROSITE" id="PS00041">
    <property type="entry name" value="HTH_ARAC_FAMILY_1"/>
    <property type="match status" value="1"/>
</dbReference>
<dbReference type="PROSITE" id="PS01124">
    <property type="entry name" value="HTH_ARAC_FAMILY_2"/>
    <property type="match status" value="1"/>
</dbReference>
<feature type="domain" description="HTH araC/xylS-type" evidence="4">
    <location>
        <begin position="206"/>
        <end position="304"/>
    </location>
</feature>
<keyword evidence="2" id="KW-0238">DNA-binding</keyword>
<keyword evidence="6" id="KW-1185">Reference proteome</keyword>
<proteinExistence type="predicted"/>
<protein>
    <submittedName>
        <fullName evidence="5">Transcriptional regulator</fullName>
    </submittedName>
</protein>
<organism evidence="5 6">
    <name type="scientific">Pseudomonas asuensis</name>
    <dbReference type="NCBI Taxonomy" id="1825787"/>
    <lineage>
        <taxon>Bacteria</taxon>
        <taxon>Pseudomonadati</taxon>
        <taxon>Pseudomonadota</taxon>
        <taxon>Gammaproteobacteria</taxon>
        <taxon>Pseudomonadales</taxon>
        <taxon>Pseudomonadaceae</taxon>
        <taxon>Pseudomonas</taxon>
    </lineage>
</organism>
<dbReference type="InterPro" id="IPR009057">
    <property type="entry name" value="Homeodomain-like_sf"/>
</dbReference>
<dbReference type="InterPro" id="IPR018062">
    <property type="entry name" value="HTH_AraC-typ_CS"/>
</dbReference>
<keyword evidence="3" id="KW-0804">Transcription</keyword>
<dbReference type="PANTHER" id="PTHR43436">
    <property type="entry name" value="ARAC-FAMILY TRANSCRIPTIONAL REGULATOR"/>
    <property type="match status" value="1"/>
</dbReference>
<keyword evidence="1" id="KW-0805">Transcription regulation</keyword>
<dbReference type="PANTHER" id="PTHR43436:SF1">
    <property type="entry name" value="TRANSCRIPTIONAL REGULATORY PROTEIN"/>
    <property type="match status" value="1"/>
</dbReference>
<dbReference type="RefSeq" id="WP_188866786.1">
    <property type="nucleotide sequence ID" value="NZ_BMNW01000006.1"/>
</dbReference>
<evidence type="ECO:0000256" key="3">
    <source>
        <dbReference type="ARBA" id="ARBA00023163"/>
    </source>
</evidence>
<evidence type="ECO:0000259" key="4">
    <source>
        <dbReference type="PROSITE" id="PS01124"/>
    </source>
</evidence>
<dbReference type="Gene3D" id="1.10.10.60">
    <property type="entry name" value="Homeodomain-like"/>
    <property type="match status" value="2"/>
</dbReference>
<comment type="caution">
    <text evidence="5">The sequence shown here is derived from an EMBL/GenBank/DDBJ whole genome shotgun (WGS) entry which is preliminary data.</text>
</comment>
<gene>
    <name evidence="5" type="ORF">GCM10009425_28300</name>
</gene>
<dbReference type="Proteomes" id="UP000616499">
    <property type="component" value="Unassembled WGS sequence"/>
</dbReference>
<evidence type="ECO:0000313" key="6">
    <source>
        <dbReference type="Proteomes" id="UP000616499"/>
    </source>
</evidence>
<dbReference type="InterPro" id="IPR018060">
    <property type="entry name" value="HTH_AraC"/>
</dbReference>
<evidence type="ECO:0000256" key="2">
    <source>
        <dbReference type="ARBA" id="ARBA00023125"/>
    </source>
</evidence>